<name>A0A839Y228_9PSEU</name>
<evidence type="ECO:0000313" key="3">
    <source>
        <dbReference type="Proteomes" id="UP000564573"/>
    </source>
</evidence>
<dbReference type="EMBL" id="JACIBS010000021">
    <property type="protein sequence ID" value="MBB3666396.1"/>
    <property type="molecule type" value="Genomic_DNA"/>
</dbReference>
<keyword evidence="3" id="KW-1185">Reference proteome</keyword>
<evidence type="ECO:0000256" key="1">
    <source>
        <dbReference type="SAM" id="MobiDB-lite"/>
    </source>
</evidence>
<proteinExistence type="predicted"/>
<feature type="region of interest" description="Disordered" evidence="1">
    <location>
        <begin position="168"/>
        <end position="208"/>
    </location>
</feature>
<feature type="compositionally biased region" description="Polar residues" evidence="1">
    <location>
        <begin position="169"/>
        <end position="188"/>
    </location>
</feature>
<dbReference type="RefSeq" id="WP_183787561.1">
    <property type="nucleotide sequence ID" value="NZ_JACIBS010000021.1"/>
</dbReference>
<organism evidence="2 3">
    <name type="scientific">Prauserella sediminis</name>
    <dbReference type="NCBI Taxonomy" id="577680"/>
    <lineage>
        <taxon>Bacteria</taxon>
        <taxon>Bacillati</taxon>
        <taxon>Actinomycetota</taxon>
        <taxon>Actinomycetes</taxon>
        <taxon>Pseudonocardiales</taxon>
        <taxon>Pseudonocardiaceae</taxon>
        <taxon>Prauserella</taxon>
        <taxon>Prauserella salsuginis group</taxon>
    </lineage>
</organism>
<sequence length="208" mass="23114">MDIEEVRQRMRQAQRAETSVPICLRGDLVAEWEDLNRQLQERQKQPRDSLDDDGGMHLAERMQALSDEMRDATVTLRFRAMPRRDWFAKLAKHPPRDGNQFDKALGLNQDAFFEDVIPRCLVEPELDAAELAELLDVLSGAQYQAITNAVWGINGSEVSVPFSPIASRMTASSDATSRQQPEQASPSAGGTGGNRKKSRSTSTTKKAG</sequence>
<protein>
    <recommendedName>
        <fullName evidence="4">Tail assembly chaperone</fullName>
    </recommendedName>
</protein>
<gene>
    <name evidence="2" type="ORF">FB384_005359</name>
</gene>
<accession>A0A839Y228</accession>
<evidence type="ECO:0008006" key="4">
    <source>
        <dbReference type="Google" id="ProtNLM"/>
    </source>
</evidence>
<dbReference type="Proteomes" id="UP000564573">
    <property type="component" value="Unassembled WGS sequence"/>
</dbReference>
<dbReference type="AlphaFoldDB" id="A0A839Y228"/>
<reference evidence="2 3" key="1">
    <citation type="submission" date="2020-08" db="EMBL/GenBank/DDBJ databases">
        <title>Sequencing the genomes of 1000 actinobacteria strains.</title>
        <authorList>
            <person name="Klenk H.-P."/>
        </authorList>
    </citation>
    <scope>NUCLEOTIDE SEQUENCE [LARGE SCALE GENOMIC DNA]</scope>
    <source>
        <strain evidence="2 3">DSM 45267</strain>
    </source>
</reference>
<comment type="caution">
    <text evidence="2">The sequence shown here is derived from an EMBL/GenBank/DDBJ whole genome shotgun (WGS) entry which is preliminary data.</text>
</comment>
<evidence type="ECO:0000313" key="2">
    <source>
        <dbReference type="EMBL" id="MBB3666396.1"/>
    </source>
</evidence>